<keyword evidence="4" id="KW-1185">Reference proteome</keyword>
<evidence type="ECO:0008006" key="5">
    <source>
        <dbReference type="Google" id="ProtNLM"/>
    </source>
</evidence>
<keyword evidence="2" id="KW-0456">Lyase</keyword>
<dbReference type="Gene3D" id="1.10.12.10">
    <property type="entry name" value="Lyase 2-enoyl-coa Hydratase, Chain A, domain 2"/>
    <property type="match status" value="1"/>
</dbReference>
<evidence type="ECO:0000256" key="1">
    <source>
        <dbReference type="ARBA" id="ARBA00005254"/>
    </source>
</evidence>
<evidence type="ECO:0000313" key="4">
    <source>
        <dbReference type="Proteomes" id="UP000778970"/>
    </source>
</evidence>
<comment type="similarity">
    <text evidence="1">Belongs to the enoyl-CoA hydratase/isomerase family.</text>
</comment>
<comment type="caution">
    <text evidence="3">The sequence shown here is derived from an EMBL/GenBank/DDBJ whole genome shotgun (WGS) entry which is preliminary data.</text>
</comment>
<organism evidence="3 4">
    <name type="scientific">Rhodovibrio salinarum</name>
    <dbReference type="NCBI Taxonomy" id="1087"/>
    <lineage>
        <taxon>Bacteria</taxon>
        <taxon>Pseudomonadati</taxon>
        <taxon>Pseudomonadota</taxon>
        <taxon>Alphaproteobacteria</taxon>
        <taxon>Rhodospirillales</taxon>
        <taxon>Rhodovibrionaceae</taxon>
        <taxon>Rhodovibrio</taxon>
    </lineage>
</organism>
<proteinExistence type="inferred from homology"/>
<dbReference type="InterPro" id="IPR001753">
    <property type="entry name" value="Enoyl-CoA_hydra/iso"/>
</dbReference>
<evidence type="ECO:0000313" key="3">
    <source>
        <dbReference type="EMBL" id="MBK1697218.1"/>
    </source>
</evidence>
<dbReference type="PANTHER" id="PTHR11941">
    <property type="entry name" value="ENOYL-COA HYDRATASE-RELATED"/>
    <property type="match status" value="1"/>
</dbReference>
<dbReference type="Gene3D" id="3.90.226.10">
    <property type="entry name" value="2-enoyl-CoA Hydratase, Chain A, domain 1"/>
    <property type="match status" value="1"/>
</dbReference>
<dbReference type="AlphaFoldDB" id="A0A934QI60"/>
<dbReference type="InterPro" id="IPR029045">
    <property type="entry name" value="ClpP/crotonase-like_dom_sf"/>
</dbReference>
<dbReference type="CDD" id="cd06558">
    <property type="entry name" value="crotonase-like"/>
    <property type="match status" value="1"/>
</dbReference>
<dbReference type="Proteomes" id="UP000778970">
    <property type="component" value="Unassembled WGS sequence"/>
</dbReference>
<evidence type="ECO:0000256" key="2">
    <source>
        <dbReference type="ARBA" id="ARBA00023239"/>
    </source>
</evidence>
<dbReference type="SUPFAM" id="SSF52096">
    <property type="entry name" value="ClpP/crotonase"/>
    <property type="match status" value="1"/>
</dbReference>
<dbReference type="PANTHER" id="PTHR11941:SF54">
    <property type="entry name" value="ENOYL-COA HYDRATASE, MITOCHONDRIAL"/>
    <property type="match status" value="1"/>
</dbReference>
<name>A0A934QI60_9PROT</name>
<dbReference type="Pfam" id="PF00378">
    <property type="entry name" value="ECH_1"/>
    <property type="match status" value="1"/>
</dbReference>
<reference evidence="3" key="1">
    <citation type="submission" date="2017-08" db="EMBL/GenBank/DDBJ databases">
        <authorList>
            <person name="Imhoff J.F."/>
            <person name="Rahn T."/>
            <person name="Kuenzel S."/>
            <person name="Neulinger S.C."/>
        </authorList>
    </citation>
    <scope>NUCLEOTIDE SEQUENCE</scope>
    <source>
        <strain evidence="3">DSM 9154</strain>
    </source>
</reference>
<dbReference type="GO" id="GO:0016829">
    <property type="term" value="F:lyase activity"/>
    <property type="evidence" value="ECO:0007669"/>
    <property type="project" value="UniProtKB-KW"/>
</dbReference>
<gene>
    <name evidence="3" type="ORF">CKO21_08150</name>
</gene>
<dbReference type="GO" id="GO:0006635">
    <property type="term" value="P:fatty acid beta-oxidation"/>
    <property type="evidence" value="ECO:0007669"/>
    <property type="project" value="TreeGrafter"/>
</dbReference>
<sequence>MASLVQLRFEDRMAFLELNDPDRLNVLTRQGLSCLEDCLERVEAAGSEVRALIVHAAGERAFCAGADVGDWSGYEAVEFGRDWIRTGHRVFARLAQLPQPVIGAVEGVAYGGGLELLAACDIRIAGRAARFAMPEARVGIVPGWSGTQRLARQLPHAVFRQMLFTGRPINAEHAYRIGFVGALAETGTALAAARETADEIAKTGPVAVEVCKQMVNAAVGEGSESAIEALAGSFVATTGDKAEGVASFKEKRVPNFVGR</sequence>
<dbReference type="EMBL" id="NRRE01000022">
    <property type="protein sequence ID" value="MBK1697218.1"/>
    <property type="molecule type" value="Genomic_DNA"/>
</dbReference>
<protein>
    <recommendedName>
        <fullName evidence="5">Short chain enoyl-CoA hydratase</fullName>
    </recommendedName>
</protein>
<accession>A0A934QI60</accession>
<dbReference type="InterPro" id="IPR014748">
    <property type="entry name" value="Enoyl-CoA_hydra_C"/>
</dbReference>
<reference evidence="3" key="2">
    <citation type="journal article" date="2020" name="Microorganisms">
        <title>Osmotic Adaptation and Compatible Solute Biosynthesis of Phototrophic Bacteria as Revealed from Genome Analyses.</title>
        <authorList>
            <person name="Imhoff J.F."/>
            <person name="Rahn T."/>
            <person name="Kunzel S."/>
            <person name="Keller A."/>
            <person name="Neulinger S.C."/>
        </authorList>
    </citation>
    <scope>NUCLEOTIDE SEQUENCE</scope>
    <source>
        <strain evidence="3">DSM 9154</strain>
    </source>
</reference>